<keyword evidence="2" id="KW-1185">Reference proteome</keyword>
<dbReference type="EMBL" id="JAVREI010000001">
    <property type="protein sequence ID" value="MDT0274481.1"/>
    <property type="molecule type" value="Genomic_DNA"/>
</dbReference>
<sequence>MPYTLVSAATLGFDLVRLPAGRAVAGVLLAGLHGDDAALSRLAAAHPARDLERDERLVLAVRSRRAREMAVAVPHVRTAAAGAGAVSDRAAVLVEQLEQGTIGDAPTLERLLREDVLGTEHPDVALLDPDLVAEAADVLADAAIGYWAAGVLPPLVRRELTASYDRVVDTALPAGPEALDLGAAGEELVAFLDGLRGLDDAGRVRWRAAVDEGRAERRPWATAMHEASWAAHVSGRTRVLATAQLHAVQAFLDGGFDRHDGAAGAWNAVAGCVQGIAMGDLLDDGALTVLRAPWVRVSGTR</sequence>
<dbReference type="RefSeq" id="WP_311343328.1">
    <property type="nucleotide sequence ID" value="NZ_JAVREI010000001.1"/>
</dbReference>
<name>A0ABU2K2M4_9ACTN</name>
<dbReference type="Proteomes" id="UP001183222">
    <property type="component" value="Unassembled WGS sequence"/>
</dbReference>
<organism evidence="1 2">
    <name type="scientific">Blastococcus goldschmidtiae</name>
    <dbReference type="NCBI Taxonomy" id="3075546"/>
    <lineage>
        <taxon>Bacteria</taxon>
        <taxon>Bacillati</taxon>
        <taxon>Actinomycetota</taxon>
        <taxon>Actinomycetes</taxon>
        <taxon>Geodermatophilales</taxon>
        <taxon>Geodermatophilaceae</taxon>
        <taxon>Blastococcus</taxon>
    </lineage>
</organism>
<evidence type="ECO:0000313" key="1">
    <source>
        <dbReference type="EMBL" id="MDT0274481.1"/>
    </source>
</evidence>
<evidence type="ECO:0000313" key="2">
    <source>
        <dbReference type="Proteomes" id="UP001183222"/>
    </source>
</evidence>
<reference evidence="2" key="1">
    <citation type="submission" date="2023-07" db="EMBL/GenBank/DDBJ databases">
        <title>30 novel species of actinomycetes from the DSMZ collection.</title>
        <authorList>
            <person name="Nouioui I."/>
        </authorList>
    </citation>
    <scope>NUCLEOTIDE SEQUENCE [LARGE SCALE GENOMIC DNA]</scope>
    <source>
        <strain evidence="2">DSM 46792</strain>
    </source>
</reference>
<comment type="caution">
    <text evidence="1">The sequence shown here is derived from an EMBL/GenBank/DDBJ whole genome shotgun (WGS) entry which is preliminary data.</text>
</comment>
<proteinExistence type="predicted"/>
<gene>
    <name evidence="1" type="ORF">RM425_01070</name>
</gene>
<accession>A0ABU2K2M4</accession>
<protein>
    <submittedName>
        <fullName evidence="1">Uncharacterized protein</fullName>
    </submittedName>
</protein>